<keyword evidence="8" id="KW-1133">Transmembrane helix</keyword>
<evidence type="ECO:0000256" key="3">
    <source>
        <dbReference type="ARBA" id="ARBA00022452"/>
    </source>
</evidence>
<dbReference type="PROSITE" id="PS52016">
    <property type="entry name" value="TONB_DEPENDENT_REC_3"/>
    <property type="match status" value="1"/>
</dbReference>
<evidence type="ECO:0000313" key="11">
    <source>
        <dbReference type="Proteomes" id="UP000192610"/>
    </source>
</evidence>
<dbReference type="InterPro" id="IPR023997">
    <property type="entry name" value="TonB-dep_OMP_SusC/RagA_CS"/>
</dbReference>
<gene>
    <name evidence="10" type="ORF">A4H97_11530</name>
</gene>
<keyword evidence="11" id="KW-1185">Reference proteome</keyword>
<keyword evidence="2 7" id="KW-0813">Transport</keyword>
<dbReference type="OrthoDB" id="1094723at2"/>
<evidence type="ECO:0000256" key="7">
    <source>
        <dbReference type="PROSITE-ProRule" id="PRU01360"/>
    </source>
</evidence>
<comment type="caution">
    <text evidence="10">The sequence shown here is derived from an EMBL/GenBank/DDBJ whole genome shotgun (WGS) entry which is preliminary data.</text>
</comment>
<evidence type="ECO:0000256" key="4">
    <source>
        <dbReference type="ARBA" id="ARBA00022692"/>
    </source>
</evidence>
<dbReference type="InterPro" id="IPR023996">
    <property type="entry name" value="TonB-dep_OMP_SusC/RagA"/>
</dbReference>
<comment type="subcellular location">
    <subcellularLocation>
        <location evidence="1 7">Cell outer membrane</location>
        <topology evidence="1 7">Multi-pass membrane protein</topology>
    </subcellularLocation>
</comment>
<dbReference type="InterPro" id="IPR036942">
    <property type="entry name" value="Beta-barrel_TonB_sf"/>
</dbReference>
<dbReference type="NCBIfam" id="TIGR04056">
    <property type="entry name" value="OMP_RagA_SusC"/>
    <property type="match status" value="1"/>
</dbReference>
<dbReference type="InterPro" id="IPR037066">
    <property type="entry name" value="Plug_dom_sf"/>
</dbReference>
<evidence type="ECO:0000256" key="6">
    <source>
        <dbReference type="ARBA" id="ARBA00023237"/>
    </source>
</evidence>
<feature type="domain" description="TonB-dependent receptor plug" evidence="9">
    <location>
        <begin position="252"/>
        <end position="389"/>
    </location>
</feature>
<dbReference type="AlphaFoldDB" id="A0A1V9E9K7"/>
<proteinExistence type="inferred from homology"/>
<evidence type="ECO:0000256" key="2">
    <source>
        <dbReference type="ARBA" id="ARBA00022448"/>
    </source>
</evidence>
<organism evidence="10 11">
    <name type="scientific">Niastella yeongjuensis</name>
    <dbReference type="NCBI Taxonomy" id="354355"/>
    <lineage>
        <taxon>Bacteria</taxon>
        <taxon>Pseudomonadati</taxon>
        <taxon>Bacteroidota</taxon>
        <taxon>Chitinophagia</taxon>
        <taxon>Chitinophagales</taxon>
        <taxon>Chitinophagaceae</taxon>
        <taxon>Niastella</taxon>
    </lineage>
</organism>
<dbReference type="Gene3D" id="2.60.40.1120">
    <property type="entry name" value="Carboxypeptidase-like, regulatory domain"/>
    <property type="match status" value="1"/>
</dbReference>
<keyword evidence="4 7" id="KW-0812">Transmembrane</keyword>
<accession>A0A1V9E9K7</accession>
<evidence type="ECO:0000256" key="1">
    <source>
        <dbReference type="ARBA" id="ARBA00004571"/>
    </source>
</evidence>
<keyword evidence="6 7" id="KW-0998">Cell outer membrane</keyword>
<feature type="transmembrane region" description="Helical" evidence="8">
    <location>
        <begin position="35"/>
        <end position="54"/>
    </location>
</feature>
<dbReference type="NCBIfam" id="TIGR04057">
    <property type="entry name" value="SusC_RagA_signa"/>
    <property type="match status" value="1"/>
</dbReference>
<dbReference type="SUPFAM" id="SSF49464">
    <property type="entry name" value="Carboxypeptidase regulatory domain-like"/>
    <property type="match status" value="1"/>
</dbReference>
<dbReference type="GO" id="GO:0009279">
    <property type="term" value="C:cell outer membrane"/>
    <property type="evidence" value="ECO:0007669"/>
    <property type="project" value="UniProtKB-SubCell"/>
</dbReference>
<keyword evidence="3 7" id="KW-1134">Transmembrane beta strand</keyword>
<protein>
    <submittedName>
        <fullName evidence="10">SusC/RagA family TonB-linked outer membrane protein</fullName>
    </submittedName>
</protein>
<evidence type="ECO:0000256" key="5">
    <source>
        <dbReference type="ARBA" id="ARBA00023136"/>
    </source>
</evidence>
<reference evidence="11" key="1">
    <citation type="submission" date="2016-04" db="EMBL/GenBank/DDBJ databases">
        <authorList>
            <person name="Chen L."/>
            <person name="Zhuang W."/>
            <person name="Wang G."/>
        </authorList>
    </citation>
    <scope>NUCLEOTIDE SEQUENCE [LARGE SCALE GENOMIC DNA]</scope>
    <source>
        <strain evidence="11">17621</strain>
    </source>
</reference>
<evidence type="ECO:0000313" key="10">
    <source>
        <dbReference type="EMBL" id="OQP42786.1"/>
    </source>
</evidence>
<dbReference type="InterPro" id="IPR039426">
    <property type="entry name" value="TonB-dep_rcpt-like"/>
</dbReference>
<keyword evidence="5 7" id="KW-0472">Membrane</keyword>
<dbReference type="EMBL" id="LVXG01000056">
    <property type="protein sequence ID" value="OQP42786.1"/>
    <property type="molecule type" value="Genomic_DNA"/>
</dbReference>
<dbReference type="Gene3D" id="2.40.170.20">
    <property type="entry name" value="TonB-dependent receptor, beta-barrel domain"/>
    <property type="match status" value="1"/>
</dbReference>
<comment type="similarity">
    <text evidence="7">Belongs to the TonB-dependent receptor family.</text>
</comment>
<evidence type="ECO:0000259" key="9">
    <source>
        <dbReference type="Pfam" id="PF07715"/>
    </source>
</evidence>
<dbReference type="Gene3D" id="2.170.130.10">
    <property type="entry name" value="TonB-dependent receptor, plug domain"/>
    <property type="match status" value="1"/>
</dbReference>
<name>A0A1V9E9K7_9BACT</name>
<dbReference type="Pfam" id="PF13715">
    <property type="entry name" value="CarbopepD_reg_2"/>
    <property type="match status" value="1"/>
</dbReference>
<dbReference type="InterPro" id="IPR012910">
    <property type="entry name" value="Plug_dom"/>
</dbReference>
<evidence type="ECO:0000256" key="8">
    <source>
        <dbReference type="SAM" id="Phobius"/>
    </source>
</evidence>
<dbReference type="STRING" id="354355.SAMN05660816_02974"/>
<dbReference type="InterPro" id="IPR008969">
    <property type="entry name" value="CarboxyPept-like_regulatory"/>
</dbReference>
<dbReference type="SUPFAM" id="SSF56935">
    <property type="entry name" value="Porins"/>
    <property type="match status" value="1"/>
</dbReference>
<dbReference type="Pfam" id="PF07715">
    <property type="entry name" value="Plug"/>
    <property type="match status" value="1"/>
</dbReference>
<dbReference type="Proteomes" id="UP000192610">
    <property type="component" value="Unassembled WGS sequence"/>
</dbReference>
<sequence length="1179" mass="131117">MQKTADCGRSFPLATACKGALAALRTGRQERRHNLAQIMLVMRLTVLLLTAALVQVHATGLAQSVTLTGKAQKLKQVFTAIEKQTGYVVFSKKGTLDDSKRVTYDVQNMPLRDFLNTVLKDQELSFNISGKTIMVYRTLRFVSITPVVRNEPVAVQEPKPRPLEGWITDTAGRPMHGATVSIKGRQGVATTDASGHFLVNVETGDVITVSYVGYGSVSARITKETVSVRLMMAPSAAVQENIVITGIFNKPKESYTGATRVITEKEIKEFQGRNIFVTLGNIDPSFNVVANNNIGSNPNTVPEIQLRGTRNLPNIDQFQAGSTTGSLALRDQQFQYQSASLNAPLIIMDGFPITLQRMMDINTNEIQNITLLKDGSATALYGSRGANGVVVITTKQPAAGKLRATYRGGVNVSLPDVSSYHLLNARDKLALEKASGYYSNKTKSPADNLLLEKYYNDILGLVDAGLNTDWLRQPLHTQTDQNHSLRLEGGDASFRYALEGQYNRINGVMKGSKRETVNGTATISYRLNKLNFSNSLRIGSNKSNESPYGSFSSYAKLNPYWSPYDDKGNVVQSFKPYLYAYWSQSNKGSQPYANPMYDATLNTFNKTAYTNIVDNFQVDYRLVNHLTVNAGLSINSTQGSGDDFKPASHSAFAQYPVTDVFRKGSYNYSTNKSFTLNGRAQAIYNNLFAGVHGLTIGVSAEMNEAKSTSYNIAAEGFPDETVDFLGRALQYQQGAAPTGSESTTRSIGLVSTANYVYDDRYFVDLTYREDGSSQFGTDKRYAPFYAIGGGWNLHKERFLRDLTYIDRLKLRGSFGVTGNQAFGTYQPLATYSYIVNDRYKNWVGATQTTLGNPNLQWQQTDKVDLGLETQLLNDRIFIQADYYTEKTSNLLSSLELPYSNGFTNYTENIGELQQKGWELTARVTILKNNCNCNKGIMWSVTGNIAHNEDKIVKLSQALKAANDKLALQYDYTVNTPNKIIREGASQNAIYAVPSLGIDPSTGKELFLNRFGEVTYTWNAADRVNVGLSQPKYRGNFSTMFRYSGFTFNASFGYRFGGQLYNQTLIDKIEEADKWLNVDERVFTDRWQKPGDHAAFRGLNETAPVNPSSRFVQNESTFTCQNVNLSYDVTNRALLKRIGMQALQVSANTGELFYISTVRQERGLDYPFTRQVSFNLYATF</sequence>
<dbReference type="RefSeq" id="WP_081203200.1">
    <property type="nucleotide sequence ID" value="NZ_FOCZ01000005.1"/>
</dbReference>